<comment type="similarity">
    <text evidence="1 6">Belongs to the DeoC/FbaB aldolase family. DeoC type 1 subfamily.</text>
</comment>
<evidence type="ECO:0000313" key="7">
    <source>
        <dbReference type="EMBL" id="MQW36954.1"/>
    </source>
</evidence>
<dbReference type="GO" id="GO:0004139">
    <property type="term" value="F:deoxyribose-phosphate aldolase activity"/>
    <property type="evidence" value="ECO:0007669"/>
    <property type="project" value="UniProtKB-UniRule"/>
</dbReference>
<dbReference type="Pfam" id="PF01791">
    <property type="entry name" value="DeoC"/>
    <property type="match status" value="1"/>
</dbReference>
<dbReference type="CDD" id="cd00959">
    <property type="entry name" value="DeoC"/>
    <property type="match status" value="1"/>
</dbReference>
<evidence type="ECO:0000256" key="1">
    <source>
        <dbReference type="ARBA" id="ARBA00010936"/>
    </source>
</evidence>
<evidence type="ECO:0000256" key="2">
    <source>
        <dbReference type="ARBA" id="ARBA00022490"/>
    </source>
</evidence>
<sequence>MNNISNRRQPPASLAPRDLAALIDISAVQAFHTEADVRELAGIAVAEGFIAAHALPNFVPLLRSLVPSGGLTLVGGPVGFPSGGHSTRTKTAEAVELAENGAQELDMMINVGRIKSGDFGYVRSEIRAIVEAIAPVPLKVILELAHLTDEEIRAASAIVAESGAAFVKTGTGWTPSATTLEKLKLIVETVGGAVEIKASGGIRSLDAIAGMMRLGVTRFGINTQVAVDLVRQCAALPGGRLDIAGKAG</sequence>
<dbReference type="GO" id="GO:0005737">
    <property type="term" value="C:cytoplasm"/>
    <property type="evidence" value="ECO:0007669"/>
    <property type="project" value="UniProtKB-SubCell"/>
</dbReference>
<dbReference type="EMBL" id="WISR01000245">
    <property type="protein sequence ID" value="MQW36954.1"/>
    <property type="molecule type" value="Genomic_DNA"/>
</dbReference>
<dbReference type="Gene3D" id="3.20.20.70">
    <property type="entry name" value="Aldolase class I"/>
    <property type="match status" value="1"/>
</dbReference>
<feature type="active site" description="Proton donor/acceptor" evidence="6">
    <location>
        <position position="106"/>
    </location>
</feature>
<dbReference type="PIRSF" id="PIRSF001357">
    <property type="entry name" value="DeoC"/>
    <property type="match status" value="1"/>
</dbReference>
<comment type="pathway">
    <text evidence="6">Carbohydrate degradation; 2-deoxy-D-ribose 1-phosphate degradation; D-glyceraldehyde 3-phosphate and acetaldehyde from 2-deoxy-alpha-D-ribose 1-phosphate: step 2/2.</text>
</comment>
<keyword evidence="3 6" id="KW-0456">Lyase</keyword>
<dbReference type="PANTHER" id="PTHR10889:SF1">
    <property type="entry name" value="DEOXYRIBOSE-PHOSPHATE ALDOLASE"/>
    <property type="match status" value="1"/>
</dbReference>
<evidence type="ECO:0000256" key="6">
    <source>
        <dbReference type="HAMAP-Rule" id="MF_00114"/>
    </source>
</evidence>
<feature type="active site" description="Proton donor/acceptor" evidence="6">
    <location>
        <position position="197"/>
    </location>
</feature>
<dbReference type="SMR" id="A0AAW9TXV4"/>
<evidence type="ECO:0000313" key="8">
    <source>
        <dbReference type="Proteomes" id="UP000429484"/>
    </source>
</evidence>
<evidence type="ECO:0000256" key="3">
    <source>
        <dbReference type="ARBA" id="ARBA00023239"/>
    </source>
</evidence>
<proteinExistence type="inferred from homology"/>
<comment type="subcellular location">
    <subcellularLocation>
        <location evidence="6">Cytoplasm</location>
    </subcellularLocation>
</comment>
<name>A0AAW9TXV4_RHIML</name>
<dbReference type="KEGG" id="smer:DU99_14205"/>
<accession>A0AAW9TXV4</accession>
<dbReference type="InterPro" id="IPR002915">
    <property type="entry name" value="DeoC/FbaB/LacD_aldolase"/>
</dbReference>
<dbReference type="EC" id="4.1.2.4" evidence="6"/>
<dbReference type="PANTHER" id="PTHR10889">
    <property type="entry name" value="DEOXYRIBOSE-PHOSPHATE ALDOLASE"/>
    <property type="match status" value="1"/>
</dbReference>
<dbReference type="SMART" id="SM01133">
    <property type="entry name" value="DeoC"/>
    <property type="match status" value="1"/>
</dbReference>
<evidence type="ECO:0000256" key="5">
    <source>
        <dbReference type="ARBA" id="ARBA00048791"/>
    </source>
</evidence>
<feature type="active site" description="Schiff-base intermediate with acetaldehyde" evidence="6">
    <location>
        <position position="168"/>
    </location>
</feature>
<dbReference type="SUPFAM" id="SSF51569">
    <property type="entry name" value="Aldolase"/>
    <property type="match status" value="1"/>
</dbReference>
<dbReference type="GO" id="GO:0016052">
    <property type="term" value="P:carbohydrate catabolic process"/>
    <property type="evidence" value="ECO:0007669"/>
    <property type="project" value="TreeGrafter"/>
</dbReference>
<dbReference type="InterPro" id="IPR011343">
    <property type="entry name" value="DeoC"/>
</dbReference>
<protein>
    <recommendedName>
        <fullName evidence="6">Deoxyribose-phosphate aldolase</fullName>
        <shortName evidence="6">DERA</shortName>
        <ecNumber evidence="6">4.1.2.4</ecNumber>
    </recommendedName>
    <alternativeName>
        <fullName evidence="6">2-deoxy-D-ribose 5-phosphate aldolase</fullName>
    </alternativeName>
    <alternativeName>
        <fullName evidence="6">Phosphodeoxyriboaldolase</fullName>
        <shortName evidence="6">Deoxyriboaldolase</shortName>
    </alternativeName>
</protein>
<reference evidence="7 8" key="1">
    <citation type="journal article" date="2013" name="Genome Biol.">
        <title>Comparative genomics of the core and accessory genomes of 48 Sinorhizobium strains comprising five genospecies.</title>
        <authorList>
            <person name="Sugawara M."/>
            <person name="Epstein B."/>
            <person name="Badgley B.D."/>
            <person name="Unno T."/>
            <person name="Xu L."/>
            <person name="Reese J."/>
            <person name="Gyaneshwar P."/>
            <person name="Denny R."/>
            <person name="Mudge J."/>
            <person name="Bharti A.K."/>
            <person name="Farmer A.D."/>
            <person name="May G.D."/>
            <person name="Woodward J.E."/>
            <person name="Medigue C."/>
            <person name="Vallenet D."/>
            <person name="Lajus A."/>
            <person name="Rouy Z."/>
            <person name="Martinez-Vaz B."/>
            <person name="Tiffin P."/>
            <person name="Young N.D."/>
            <person name="Sadowsky M.J."/>
        </authorList>
    </citation>
    <scope>NUCLEOTIDE SEQUENCE [LARGE SCALE GENOMIC DNA]</scope>
    <source>
        <strain evidence="7 8">N6B1</strain>
    </source>
</reference>
<organism evidence="7 8">
    <name type="scientific">Rhizobium meliloti</name>
    <name type="common">Ensifer meliloti</name>
    <name type="synonym">Sinorhizobium meliloti</name>
    <dbReference type="NCBI Taxonomy" id="382"/>
    <lineage>
        <taxon>Bacteria</taxon>
        <taxon>Pseudomonadati</taxon>
        <taxon>Pseudomonadota</taxon>
        <taxon>Alphaproteobacteria</taxon>
        <taxon>Hyphomicrobiales</taxon>
        <taxon>Rhizobiaceae</taxon>
        <taxon>Sinorhizobium/Ensifer group</taxon>
        <taxon>Sinorhizobium</taxon>
    </lineage>
</organism>
<dbReference type="NCBIfam" id="TIGR00126">
    <property type="entry name" value="deoC"/>
    <property type="match status" value="1"/>
</dbReference>
<dbReference type="GO" id="GO:0006018">
    <property type="term" value="P:2-deoxyribose 1-phosphate catabolic process"/>
    <property type="evidence" value="ECO:0007669"/>
    <property type="project" value="UniProtKB-UniRule"/>
</dbReference>
<keyword evidence="2 6" id="KW-0963">Cytoplasm</keyword>
<evidence type="ECO:0000256" key="4">
    <source>
        <dbReference type="ARBA" id="ARBA00023270"/>
    </source>
</evidence>
<comment type="caution">
    <text evidence="7">The sequence shown here is derived from an EMBL/GenBank/DDBJ whole genome shotgun (WGS) entry which is preliminary data.</text>
</comment>
<comment type="function">
    <text evidence="6">Catalyzes a reversible aldol reaction between acetaldehyde and D-glyceraldehyde 3-phosphate to generate 2-deoxy-D-ribose 5-phosphate.</text>
</comment>
<dbReference type="InterPro" id="IPR028581">
    <property type="entry name" value="DeoC_typeI"/>
</dbReference>
<comment type="catalytic activity">
    <reaction evidence="5 6">
        <text>2-deoxy-D-ribose 5-phosphate = D-glyceraldehyde 3-phosphate + acetaldehyde</text>
        <dbReference type="Rhea" id="RHEA:12821"/>
        <dbReference type="ChEBI" id="CHEBI:15343"/>
        <dbReference type="ChEBI" id="CHEBI:59776"/>
        <dbReference type="ChEBI" id="CHEBI:62877"/>
        <dbReference type="EC" id="4.1.2.4"/>
    </reaction>
</comment>
<dbReference type="HAMAP" id="MF_00114">
    <property type="entry name" value="DeoC_type1"/>
    <property type="match status" value="1"/>
</dbReference>
<gene>
    <name evidence="6 7" type="primary">deoC</name>
    <name evidence="7" type="ORF">GHK53_30385</name>
</gene>
<dbReference type="AlphaFoldDB" id="A0AAW9TXV4"/>
<dbReference type="GO" id="GO:0009264">
    <property type="term" value="P:deoxyribonucleotide catabolic process"/>
    <property type="evidence" value="ECO:0007669"/>
    <property type="project" value="UniProtKB-UniRule"/>
</dbReference>
<dbReference type="InterPro" id="IPR013785">
    <property type="entry name" value="Aldolase_TIM"/>
</dbReference>
<dbReference type="RefSeq" id="WP_010970031.1">
    <property type="nucleotide sequence ID" value="NZ_BJNJ01000009.1"/>
</dbReference>
<dbReference type="Proteomes" id="UP000429484">
    <property type="component" value="Unassembled WGS sequence"/>
</dbReference>
<keyword evidence="4 6" id="KW-0704">Schiff base</keyword>